<keyword evidence="6 10" id="KW-0368">Histidine biosynthesis</keyword>
<dbReference type="GO" id="GO:0004359">
    <property type="term" value="F:glutaminase activity"/>
    <property type="evidence" value="ECO:0007669"/>
    <property type="project" value="UniProtKB-EC"/>
</dbReference>
<keyword evidence="7 10" id="KW-0456">Lyase</keyword>
<dbReference type="EMBL" id="QFFF01000001">
    <property type="protein sequence ID" value="PWG02096.1"/>
    <property type="molecule type" value="Genomic_DNA"/>
</dbReference>
<dbReference type="AlphaFoldDB" id="A0A2U2J183"/>
<evidence type="ECO:0000256" key="4">
    <source>
        <dbReference type="ARBA" id="ARBA00022801"/>
    </source>
</evidence>
<keyword evidence="14" id="KW-1185">Reference proteome</keyword>
<dbReference type="Gene3D" id="3.40.50.880">
    <property type="match status" value="1"/>
</dbReference>
<evidence type="ECO:0000256" key="5">
    <source>
        <dbReference type="ARBA" id="ARBA00022962"/>
    </source>
</evidence>
<dbReference type="InterPro" id="IPR010139">
    <property type="entry name" value="Imidazole-glycPsynth_HisH"/>
</dbReference>
<feature type="domain" description="Glutamine amidotransferase" evidence="12">
    <location>
        <begin position="5"/>
        <end position="200"/>
    </location>
</feature>
<accession>A0A2U2J183</accession>
<dbReference type="PIRSF" id="PIRSF000495">
    <property type="entry name" value="Amidotransf_hisH"/>
    <property type="match status" value="1"/>
</dbReference>
<proteinExistence type="inferred from homology"/>
<evidence type="ECO:0000259" key="12">
    <source>
        <dbReference type="Pfam" id="PF00117"/>
    </source>
</evidence>
<comment type="function">
    <text evidence="10">IGPS catalyzes the conversion of PRFAR and glutamine to IGP, AICAR and glutamate. The HisH subunit catalyzes the hydrolysis of glutamine to glutamate and ammonia as part of the synthesis of IGP and AICAR. The resulting ammonia molecule is channeled to the active site of HisF.</text>
</comment>
<dbReference type="EC" id="3.5.1.2" evidence="10"/>
<feature type="active site" evidence="10 11">
    <location>
        <position position="187"/>
    </location>
</feature>
<dbReference type="UniPathway" id="UPA00031">
    <property type="reaction ID" value="UER00010"/>
</dbReference>
<comment type="caution">
    <text evidence="13">The sequence shown here is derived from an EMBL/GenBank/DDBJ whole genome shotgun (WGS) entry which is preliminary data.</text>
</comment>
<evidence type="ECO:0000256" key="9">
    <source>
        <dbReference type="ARBA" id="ARBA00049534"/>
    </source>
</evidence>
<feature type="active site" description="Nucleophile" evidence="10 11">
    <location>
        <position position="80"/>
    </location>
</feature>
<gene>
    <name evidence="10 13" type="primary">hisH</name>
    <name evidence="13" type="ORF">DF286_03855</name>
</gene>
<dbReference type="NCBIfam" id="TIGR01855">
    <property type="entry name" value="IMP_synth_hisH"/>
    <property type="match status" value="1"/>
</dbReference>
<sequence length="204" mass="22256">MIGIIDYGSGNVAAIMNILRRQRIPHVLSGVPRELAAADRYILPGVGAFDPTMDSLLRSGIVAALNEQVIGKGKHVLGICVGMHLLAEGSEEGNLPGLGWIQGRIRRIDLAGLERPKLPHMGWNSVSGCERSPLFHGIDSRHGFYFLHSYYFDASVGSEVVAHVDYGNTFPCAVERGNIFGVQFHPEKSHSNGVRILRNFAELA</sequence>
<comment type="subunit">
    <text evidence="2 10">Heterodimer of HisH and HisF.</text>
</comment>
<organism evidence="13 14">
    <name type="scientific">Allosphingosinicella humi</name>
    <dbReference type="NCBI Taxonomy" id="2068657"/>
    <lineage>
        <taxon>Bacteria</taxon>
        <taxon>Pseudomonadati</taxon>
        <taxon>Pseudomonadota</taxon>
        <taxon>Alphaproteobacteria</taxon>
        <taxon>Sphingomonadales</taxon>
        <taxon>Sphingomonadaceae</taxon>
        <taxon>Allosphingosinicella</taxon>
    </lineage>
</organism>
<evidence type="ECO:0000256" key="10">
    <source>
        <dbReference type="HAMAP-Rule" id="MF_00278"/>
    </source>
</evidence>
<dbReference type="PROSITE" id="PS51273">
    <property type="entry name" value="GATASE_TYPE_1"/>
    <property type="match status" value="1"/>
</dbReference>
<evidence type="ECO:0000256" key="7">
    <source>
        <dbReference type="ARBA" id="ARBA00023239"/>
    </source>
</evidence>
<keyword evidence="4 10" id="KW-0378">Hydrolase</keyword>
<evidence type="ECO:0000256" key="11">
    <source>
        <dbReference type="PIRSR" id="PIRSR000495-1"/>
    </source>
</evidence>
<dbReference type="HAMAP" id="MF_00278">
    <property type="entry name" value="HisH"/>
    <property type="match status" value="1"/>
</dbReference>
<dbReference type="InterPro" id="IPR017926">
    <property type="entry name" value="GATASE"/>
</dbReference>
<protein>
    <recommendedName>
        <fullName evidence="10">Imidazole glycerol phosphate synthase subunit HisH</fullName>
        <ecNumber evidence="10">4.3.2.10</ecNumber>
    </recommendedName>
    <alternativeName>
        <fullName evidence="10">IGP synthase glutaminase subunit</fullName>
        <ecNumber evidence="10">3.5.1.2</ecNumber>
    </alternativeName>
    <alternativeName>
        <fullName evidence="10">IGP synthase subunit HisH</fullName>
    </alternativeName>
    <alternativeName>
        <fullName evidence="10">ImGP synthase subunit HisH</fullName>
        <shortName evidence="10">IGPS subunit HisH</shortName>
    </alternativeName>
</protein>
<keyword evidence="5 10" id="KW-0315">Glutamine amidotransferase</keyword>
<dbReference type="Proteomes" id="UP000245916">
    <property type="component" value="Unassembled WGS sequence"/>
</dbReference>
<dbReference type="CDD" id="cd01748">
    <property type="entry name" value="GATase1_IGP_Synthase"/>
    <property type="match status" value="1"/>
</dbReference>
<comment type="catalytic activity">
    <reaction evidence="9 10">
        <text>L-glutamine + H2O = L-glutamate + NH4(+)</text>
        <dbReference type="Rhea" id="RHEA:15889"/>
        <dbReference type="ChEBI" id="CHEBI:15377"/>
        <dbReference type="ChEBI" id="CHEBI:28938"/>
        <dbReference type="ChEBI" id="CHEBI:29985"/>
        <dbReference type="ChEBI" id="CHEBI:58359"/>
        <dbReference type="EC" id="3.5.1.2"/>
    </reaction>
</comment>
<dbReference type="InterPro" id="IPR029062">
    <property type="entry name" value="Class_I_gatase-like"/>
</dbReference>
<dbReference type="PANTHER" id="PTHR42701">
    <property type="entry name" value="IMIDAZOLE GLYCEROL PHOSPHATE SYNTHASE SUBUNIT HISH"/>
    <property type="match status" value="1"/>
</dbReference>
<dbReference type="SUPFAM" id="SSF52317">
    <property type="entry name" value="Class I glutamine amidotransferase-like"/>
    <property type="match status" value="1"/>
</dbReference>
<name>A0A2U2J183_9SPHN</name>
<comment type="catalytic activity">
    <reaction evidence="8 10">
        <text>5-[(5-phospho-1-deoxy-D-ribulos-1-ylimino)methylamino]-1-(5-phospho-beta-D-ribosyl)imidazole-4-carboxamide + L-glutamine = D-erythro-1-(imidazol-4-yl)glycerol 3-phosphate + 5-amino-1-(5-phospho-beta-D-ribosyl)imidazole-4-carboxamide + L-glutamate + H(+)</text>
        <dbReference type="Rhea" id="RHEA:24793"/>
        <dbReference type="ChEBI" id="CHEBI:15378"/>
        <dbReference type="ChEBI" id="CHEBI:29985"/>
        <dbReference type="ChEBI" id="CHEBI:58278"/>
        <dbReference type="ChEBI" id="CHEBI:58359"/>
        <dbReference type="ChEBI" id="CHEBI:58475"/>
        <dbReference type="ChEBI" id="CHEBI:58525"/>
        <dbReference type="EC" id="4.3.2.10"/>
    </reaction>
</comment>
<keyword evidence="3 10" id="KW-0028">Amino-acid biosynthesis</keyword>
<dbReference type="GO" id="GO:0005737">
    <property type="term" value="C:cytoplasm"/>
    <property type="evidence" value="ECO:0007669"/>
    <property type="project" value="UniProtKB-SubCell"/>
</dbReference>
<evidence type="ECO:0000313" key="13">
    <source>
        <dbReference type="EMBL" id="PWG02096.1"/>
    </source>
</evidence>
<evidence type="ECO:0000256" key="6">
    <source>
        <dbReference type="ARBA" id="ARBA00023102"/>
    </source>
</evidence>
<dbReference type="RefSeq" id="WP_109270236.1">
    <property type="nucleotide sequence ID" value="NZ_QFFF01000001.1"/>
</dbReference>
<evidence type="ECO:0000256" key="3">
    <source>
        <dbReference type="ARBA" id="ARBA00022605"/>
    </source>
</evidence>
<evidence type="ECO:0000313" key="14">
    <source>
        <dbReference type="Proteomes" id="UP000245916"/>
    </source>
</evidence>
<keyword evidence="10" id="KW-0963">Cytoplasm</keyword>
<dbReference type="OrthoDB" id="9807137at2"/>
<reference evidence="13 14" key="1">
    <citation type="submission" date="2018-05" db="EMBL/GenBank/DDBJ databases">
        <title>Genome of Sphingosinicella humi QZX222.</title>
        <authorList>
            <person name="Qiao Z."/>
            <person name="Wang G."/>
        </authorList>
    </citation>
    <scope>NUCLEOTIDE SEQUENCE [LARGE SCALE GENOMIC DNA]</scope>
    <source>
        <strain evidence="13 14">QZX222</strain>
    </source>
</reference>
<comment type="pathway">
    <text evidence="1 10">Amino-acid biosynthesis; L-histidine biosynthesis; L-histidine from 5-phospho-alpha-D-ribose 1-diphosphate: step 5/9.</text>
</comment>
<feature type="active site" evidence="10 11">
    <location>
        <position position="185"/>
    </location>
</feature>
<evidence type="ECO:0000256" key="8">
    <source>
        <dbReference type="ARBA" id="ARBA00047838"/>
    </source>
</evidence>
<evidence type="ECO:0000256" key="1">
    <source>
        <dbReference type="ARBA" id="ARBA00005091"/>
    </source>
</evidence>
<dbReference type="GO" id="GO:0000107">
    <property type="term" value="F:imidazoleglycerol-phosphate synthase activity"/>
    <property type="evidence" value="ECO:0007669"/>
    <property type="project" value="UniProtKB-UniRule"/>
</dbReference>
<dbReference type="EC" id="4.3.2.10" evidence="10"/>
<dbReference type="PANTHER" id="PTHR42701:SF1">
    <property type="entry name" value="IMIDAZOLE GLYCEROL PHOSPHATE SYNTHASE SUBUNIT HISH"/>
    <property type="match status" value="1"/>
</dbReference>
<evidence type="ECO:0000256" key="2">
    <source>
        <dbReference type="ARBA" id="ARBA00011152"/>
    </source>
</evidence>
<dbReference type="GO" id="GO:0000105">
    <property type="term" value="P:L-histidine biosynthetic process"/>
    <property type="evidence" value="ECO:0007669"/>
    <property type="project" value="UniProtKB-UniRule"/>
</dbReference>
<comment type="subcellular location">
    <subcellularLocation>
        <location evidence="10">Cytoplasm</location>
    </subcellularLocation>
</comment>
<dbReference type="Pfam" id="PF00117">
    <property type="entry name" value="GATase"/>
    <property type="match status" value="1"/>
</dbReference>
<dbReference type="GO" id="GO:0016829">
    <property type="term" value="F:lyase activity"/>
    <property type="evidence" value="ECO:0007669"/>
    <property type="project" value="UniProtKB-KW"/>
</dbReference>